<organism evidence="2 3">
    <name type="scientific">Alkalibacterium thalassium</name>
    <dbReference type="NCBI Taxonomy" id="426701"/>
    <lineage>
        <taxon>Bacteria</taxon>
        <taxon>Bacillati</taxon>
        <taxon>Bacillota</taxon>
        <taxon>Bacilli</taxon>
        <taxon>Lactobacillales</taxon>
        <taxon>Carnobacteriaceae</taxon>
        <taxon>Alkalibacterium</taxon>
    </lineage>
</organism>
<proteinExistence type="predicted"/>
<feature type="transmembrane region" description="Helical" evidence="1">
    <location>
        <begin position="33"/>
        <end position="52"/>
    </location>
</feature>
<dbReference type="STRING" id="426701.SAMN04488098_100310"/>
<sequence>MKQSILYTSLIYTLTLLTSLFIFIIMIGLELNGLLALGLSIGTGVLMLKKFGRKTASAKHTSHKLPKMTQGKEAFYTSKGLSKEDIQYFRKTMHKAKEQVIIIEKNMTQSGKLRAIENRNNTVALSKALFKEITDEPDRLHEVDQFLYVHLPSLADLVKKYVEIENHKAKSKATYDILEKSSQTIDKMCGQIVEDYVMFKEDDIQDLDVEIELAKRTLNDEL</sequence>
<keyword evidence="1" id="KW-0812">Transmembrane</keyword>
<dbReference type="InterPro" id="IPR018770">
    <property type="entry name" value="ChloroindolylP_hydrolase"/>
</dbReference>
<keyword evidence="1" id="KW-1133">Transmembrane helix</keyword>
<evidence type="ECO:0000313" key="2">
    <source>
        <dbReference type="EMBL" id="SDJ72628.1"/>
    </source>
</evidence>
<dbReference type="Proteomes" id="UP000199433">
    <property type="component" value="Unassembled WGS sequence"/>
</dbReference>
<name>A0A1G8W2T8_9LACT</name>
<dbReference type="OrthoDB" id="2243657at2"/>
<protein>
    <submittedName>
        <fullName evidence="2">5-bromo-4-chloroindolyl phosphate hydrolysis protein</fullName>
    </submittedName>
</protein>
<gene>
    <name evidence="2" type="ORF">SAMN04488098_100310</name>
</gene>
<evidence type="ECO:0000256" key="1">
    <source>
        <dbReference type="SAM" id="Phobius"/>
    </source>
</evidence>
<evidence type="ECO:0000313" key="3">
    <source>
        <dbReference type="Proteomes" id="UP000199433"/>
    </source>
</evidence>
<dbReference type="RefSeq" id="WP_091264545.1">
    <property type="nucleotide sequence ID" value="NZ_FNFK01000003.1"/>
</dbReference>
<dbReference type="AlphaFoldDB" id="A0A1G8W2T8"/>
<dbReference type="Pfam" id="PF10112">
    <property type="entry name" value="Halogen_Hydrol"/>
    <property type="match status" value="1"/>
</dbReference>
<keyword evidence="3" id="KW-1185">Reference proteome</keyword>
<feature type="transmembrane region" description="Helical" evidence="1">
    <location>
        <begin position="7"/>
        <end position="27"/>
    </location>
</feature>
<dbReference type="EMBL" id="FNFK01000003">
    <property type="protein sequence ID" value="SDJ72628.1"/>
    <property type="molecule type" value="Genomic_DNA"/>
</dbReference>
<accession>A0A1G8W2T8</accession>
<reference evidence="3" key="1">
    <citation type="submission" date="2016-10" db="EMBL/GenBank/DDBJ databases">
        <authorList>
            <person name="Varghese N."/>
            <person name="Submissions S."/>
        </authorList>
    </citation>
    <scope>NUCLEOTIDE SEQUENCE [LARGE SCALE GENOMIC DNA]</scope>
    <source>
        <strain evidence="3">DSM 19181</strain>
    </source>
</reference>
<keyword evidence="1" id="KW-0472">Membrane</keyword>